<dbReference type="InterPro" id="IPR025634">
    <property type="entry name" value="DUF4292"/>
</dbReference>
<dbReference type="PATRIC" id="fig|1300341.3.peg.3133"/>
<protein>
    <submittedName>
        <fullName evidence="1">Deoxyuridine 5'-triphosphate nucleotidohydrolase</fullName>
    </submittedName>
</protein>
<name>A0A0P7AQM4_9FLAO</name>
<dbReference type="Gene3D" id="2.50.20.10">
    <property type="entry name" value="Lipoprotein localisation LolA/LolB/LppX"/>
    <property type="match status" value="1"/>
</dbReference>
<keyword evidence="2" id="KW-1185">Reference proteome</keyword>
<dbReference type="Pfam" id="PF14125">
    <property type="entry name" value="DUF4292"/>
    <property type="match status" value="1"/>
</dbReference>
<dbReference type="Proteomes" id="UP000050280">
    <property type="component" value="Unassembled WGS sequence"/>
</dbReference>
<dbReference type="AlphaFoldDB" id="A0A0P7AQM4"/>
<accession>A0A0P7AQM4</accession>
<proteinExistence type="predicted"/>
<dbReference type="GO" id="GO:0016787">
    <property type="term" value="F:hydrolase activity"/>
    <property type="evidence" value="ECO:0007669"/>
    <property type="project" value="UniProtKB-KW"/>
</dbReference>
<dbReference type="STRING" id="1300341.I595_2981"/>
<sequence>MGGLALLLLFSMSCKSTKPLTSGEANPALSARKIIQRHYQTEANFKTLSGKLKINFSDGEQSQGVSVSFRMKKDEVIWISAPVGVVKARVTPESVSFYNRLQNEYFDGDFQYLSKLLGTEVDFNLVQNLLLGNAVLDLRKERYSNTIENNTYGLKPKTANQLYKILFFLNPDNFKIAKQQISQPEQGQFLTIDYKYQTVADRIIPDRINVLAEKGNLTNTIDLEYRNMEFNRNLNFPYKIPKGFKRIVL</sequence>
<evidence type="ECO:0000313" key="2">
    <source>
        <dbReference type="Proteomes" id="UP000050280"/>
    </source>
</evidence>
<dbReference type="EMBL" id="LDJX01000006">
    <property type="protein sequence ID" value="KPM31002.1"/>
    <property type="molecule type" value="Genomic_DNA"/>
</dbReference>
<evidence type="ECO:0000313" key="1">
    <source>
        <dbReference type="EMBL" id="KPM31002.1"/>
    </source>
</evidence>
<comment type="caution">
    <text evidence="1">The sequence shown here is derived from an EMBL/GenBank/DDBJ whole genome shotgun (WGS) entry which is preliminary data.</text>
</comment>
<organism evidence="1 2">
    <name type="scientific">Croceitalea dokdonensis DOKDO 023</name>
    <dbReference type="NCBI Taxonomy" id="1300341"/>
    <lineage>
        <taxon>Bacteria</taxon>
        <taxon>Pseudomonadati</taxon>
        <taxon>Bacteroidota</taxon>
        <taxon>Flavobacteriia</taxon>
        <taxon>Flavobacteriales</taxon>
        <taxon>Flavobacteriaceae</taxon>
        <taxon>Croceitalea</taxon>
    </lineage>
</organism>
<keyword evidence="1" id="KW-0378">Hydrolase</keyword>
<gene>
    <name evidence="1" type="ORF">I595_2981</name>
</gene>
<reference evidence="1 2" key="1">
    <citation type="submission" date="2015-09" db="EMBL/GenBank/DDBJ databases">
        <title>Genome sequence of the marine flavobacterium Croceitalea dokdonensis DOKDO 023 that contains proton- and sodium-pumping rhodopsins.</title>
        <authorList>
            <person name="Kwon S.-K."/>
            <person name="Lee H.K."/>
            <person name="Kwak M.-J."/>
            <person name="Kim J.F."/>
        </authorList>
    </citation>
    <scope>NUCLEOTIDE SEQUENCE [LARGE SCALE GENOMIC DNA]</scope>
    <source>
        <strain evidence="1 2">DOKDO 023</strain>
    </source>
</reference>